<evidence type="ECO:0000313" key="8">
    <source>
        <dbReference type="EMBL" id="OGY16816.1"/>
    </source>
</evidence>
<dbReference type="InterPro" id="IPR001708">
    <property type="entry name" value="YidC/ALB3/OXA1/COX18"/>
</dbReference>
<dbReference type="GO" id="GO:0051205">
    <property type="term" value="P:protein insertion into membrane"/>
    <property type="evidence" value="ECO:0007669"/>
    <property type="project" value="TreeGrafter"/>
</dbReference>
<evidence type="ECO:0000256" key="6">
    <source>
        <dbReference type="SAM" id="Phobius"/>
    </source>
</evidence>
<comment type="similarity">
    <text evidence="5">Belongs to the OXA1/ALB3/YidC family.</text>
</comment>
<comment type="subcellular location">
    <subcellularLocation>
        <location evidence="1 5">Membrane</location>
        <topology evidence="1 5">Multi-pass membrane protein</topology>
    </subcellularLocation>
</comment>
<gene>
    <name evidence="8" type="ORF">A2785_03560</name>
</gene>
<feature type="transmembrane region" description="Helical" evidence="6">
    <location>
        <begin position="157"/>
        <end position="176"/>
    </location>
</feature>
<proteinExistence type="inferred from homology"/>
<evidence type="ECO:0000259" key="7">
    <source>
        <dbReference type="Pfam" id="PF02096"/>
    </source>
</evidence>
<feature type="domain" description="Membrane insertase YidC/Oxa/ALB C-terminal" evidence="7">
    <location>
        <begin position="33"/>
        <end position="222"/>
    </location>
</feature>
<feature type="transmembrane region" description="Helical" evidence="6">
    <location>
        <begin position="7"/>
        <end position="27"/>
    </location>
</feature>
<feature type="transmembrane region" description="Helical" evidence="6">
    <location>
        <begin position="188"/>
        <end position="205"/>
    </location>
</feature>
<dbReference type="EMBL" id="MHCI01000009">
    <property type="protein sequence ID" value="OGY16816.1"/>
    <property type="molecule type" value="Genomic_DNA"/>
</dbReference>
<feature type="transmembrane region" description="Helical" evidence="6">
    <location>
        <begin position="97"/>
        <end position="119"/>
    </location>
</feature>
<dbReference type="PANTHER" id="PTHR12428:SF65">
    <property type="entry name" value="CYTOCHROME C OXIDASE ASSEMBLY PROTEIN COX18, MITOCHONDRIAL"/>
    <property type="match status" value="1"/>
</dbReference>
<evidence type="ECO:0000256" key="2">
    <source>
        <dbReference type="ARBA" id="ARBA00022692"/>
    </source>
</evidence>
<dbReference type="Pfam" id="PF02096">
    <property type="entry name" value="60KD_IMP"/>
    <property type="match status" value="1"/>
</dbReference>
<dbReference type="GO" id="GO:0005886">
    <property type="term" value="C:plasma membrane"/>
    <property type="evidence" value="ECO:0007669"/>
    <property type="project" value="TreeGrafter"/>
</dbReference>
<keyword evidence="3 6" id="KW-1133">Transmembrane helix</keyword>
<organism evidence="8 9">
    <name type="scientific">Candidatus Chisholmbacteria bacterium RIFCSPHIGHO2_01_FULL_49_18</name>
    <dbReference type="NCBI Taxonomy" id="1797590"/>
    <lineage>
        <taxon>Bacteria</taxon>
        <taxon>Candidatus Chisholmiibacteriota</taxon>
    </lineage>
</organism>
<evidence type="ECO:0000256" key="1">
    <source>
        <dbReference type="ARBA" id="ARBA00004141"/>
    </source>
</evidence>
<keyword evidence="2 5" id="KW-0812">Transmembrane</keyword>
<dbReference type="AlphaFoldDB" id="A0A1G1VN36"/>
<evidence type="ECO:0000256" key="5">
    <source>
        <dbReference type="RuleBase" id="RU003945"/>
    </source>
</evidence>
<dbReference type="InterPro" id="IPR028055">
    <property type="entry name" value="YidC/Oxa/ALB_C"/>
</dbReference>
<dbReference type="PANTHER" id="PTHR12428">
    <property type="entry name" value="OXA1"/>
    <property type="match status" value="1"/>
</dbReference>
<keyword evidence="4 6" id="KW-0472">Membrane</keyword>
<evidence type="ECO:0000313" key="9">
    <source>
        <dbReference type="Proteomes" id="UP000179069"/>
    </source>
</evidence>
<name>A0A1G1VN36_9BACT</name>
<feature type="transmembrane region" description="Helical" evidence="6">
    <location>
        <begin position="33"/>
        <end position="53"/>
    </location>
</feature>
<sequence length="261" mass="29641">MNLFTHFIYQPFLNLLVAIYMGINAISGGNTDMGIAVIIFTIALRFILLPLSLASSRTEAERREIEEKVAEINRVFKDDPLRTKSETKKLLKGNRRILISEGLNLTIQIIVALMLYRLFAKGLLGSDLHLIYDFMPKVKEPFNLVFAGKYDLTHPNLFLNFIQSLAIFTVESLSMFTSPFPVTRKEIIRLQVFLPLVSFMIFAYLPAGKKLFVITTLCFSIVLILARRGMQLFQHFSSKPAPIPVPDHEESQGDGKNLQTE</sequence>
<feature type="transmembrane region" description="Helical" evidence="6">
    <location>
        <begin position="211"/>
        <end position="230"/>
    </location>
</feature>
<accession>A0A1G1VN36</accession>
<evidence type="ECO:0000256" key="3">
    <source>
        <dbReference type="ARBA" id="ARBA00022989"/>
    </source>
</evidence>
<comment type="caution">
    <text evidence="8">The sequence shown here is derived from an EMBL/GenBank/DDBJ whole genome shotgun (WGS) entry which is preliminary data.</text>
</comment>
<dbReference type="GO" id="GO:0032977">
    <property type="term" value="F:membrane insertase activity"/>
    <property type="evidence" value="ECO:0007669"/>
    <property type="project" value="InterPro"/>
</dbReference>
<evidence type="ECO:0000256" key="4">
    <source>
        <dbReference type="ARBA" id="ARBA00023136"/>
    </source>
</evidence>
<dbReference type="Proteomes" id="UP000179069">
    <property type="component" value="Unassembled WGS sequence"/>
</dbReference>
<protein>
    <recommendedName>
        <fullName evidence="7">Membrane insertase YidC/Oxa/ALB C-terminal domain-containing protein</fullName>
    </recommendedName>
</protein>
<reference evidence="8 9" key="1">
    <citation type="journal article" date="2016" name="Nat. Commun.">
        <title>Thousands of microbial genomes shed light on interconnected biogeochemical processes in an aquifer system.</title>
        <authorList>
            <person name="Anantharaman K."/>
            <person name="Brown C.T."/>
            <person name="Hug L.A."/>
            <person name="Sharon I."/>
            <person name="Castelle C.J."/>
            <person name="Probst A.J."/>
            <person name="Thomas B.C."/>
            <person name="Singh A."/>
            <person name="Wilkins M.J."/>
            <person name="Karaoz U."/>
            <person name="Brodie E.L."/>
            <person name="Williams K.H."/>
            <person name="Hubbard S.S."/>
            <person name="Banfield J.F."/>
        </authorList>
    </citation>
    <scope>NUCLEOTIDE SEQUENCE [LARGE SCALE GENOMIC DNA]</scope>
</reference>